<dbReference type="ExpressionAtlas" id="M8AS87">
    <property type="expression patterns" value="baseline"/>
</dbReference>
<evidence type="ECO:0000313" key="5">
    <source>
        <dbReference type="EnsemblPlants" id="EMT07352"/>
    </source>
</evidence>
<dbReference type="GO" id="GO:0004553">
    <property type="term" value="F:hydrolase activity, hydrolyzing O-glycosyl compounds"/>
    <property type="evidence" value="ECO:0007669"/>
    <property type="project" value="InterPro"/>
</dbReference>
<sequence>MAKQGGSSMHAVALVLVALAAFPAGSVWFIFLALMPGGSGVPGVDMDATNFLPDQAMHSIGVCNGVIGNNLPAPSDVVKLYQTKGIDAMRIYAPESNVLNALSGTGIGLLMDVGNGVLPGLANDPSAAAAWVKANRQVRKALSGTGIALLMDVGNGALTSLANDPSAAPAWVKANVQPFPGVSFRYIAVGNEVTDSAGQKTILPAMKNIQAALVAAGLSGSIKVSTSVRFDVVENTSPPSNGPPPPLYFAYKGDQQNIKLDFATFVPGSTTVTDNGLTYPTLFDAMVDSIYAALEKAGKPGVKVVIPESGWPSAGGVGATAQNTRAYNQGLINHVRGGTPKKPSLLETYIFAMFNENQKTGDPTENNFGLFNPDKSPAYSITF</sequence>
<keyword evidence="2" id="KW-0378">Hydrolase</keyword>
<dbReference type="InterPro" id="IPR017853">
    <property type="entry name" value="GH"/>
</dbReference>
<accession>M8AS87</accession>
<dbReference type="SUPFAM" id="SSF51445">
    <property type="entry name" value="(Trans)glycosidases"/>
    <property type="match status" value="2"/>
</dbReference>
<dbReference type="GO" id="GO:0005975">
    <property type="term" value="P:carbohydrate metabolic process"/>
    <property type="evidence" value="ECO:0007669"/>
    <property type="project" value="InterPro"/>
</dbReference>
<name>M8AS87_AEGTA</name>
<dbReference type="Gene3D" id="3.20.20.80">
    <property type="entry name" value="Glycosidases"/>
    <property type="match status" value="3"/>
</dbReference>
<evidence type="ECO:0000256" key="4">
    <source>
        <dbReference type="RuleBase" id="RU004335"/>
    </source>
</evidence>
<reference evidence="5" key="1">
    <citation type="submission" date="2015-06" db="UniProtKB">
        <authorList>
            <consortium name="EnsemblPlants"/>
        </authorList>
    </citation>
    <scope>IDENTIFICATION</scope>
</reference>
<evidence type="ECO:0000256" key="2">
    <source>
        <dbReference type="ARBA" id="ARBA00022801"/>
    </source>
</evidence>
<dbReference type="Pfam" id="PF00332">
    <property type="entry name" value="Glyco_hydro_17"/>
    <property type="match status" value="2"/>
</dbReference>
<dbReference type="AlphaFoldDB" id="M8AS87"/>
<dbReference type="EnsemblPlants" id="EMT07352">
    <property type="protein sequence ID" value="EMT07352"/>
    <property type="gene ID" value="F775_52085"/>
</dbReference>
<organism evidence="5">
    <name type="scientific">Aegilops tauschii</name>
    <name type="common">Tausch's goatgrass</name>
    <name type="synonym">Aegilops squarrosa</name>
    <dbReference type="NCBI Taxonomy" id="37682"/>
    <lineage>
        <taxon>Eukaryota</taxon>
        <taxon>Viridiplantae</taxon>
        <taxon>Streptophyta</taxon>
        <taxon>Embryophyta</taxon>
        <taxon>Tracheophyta</taxon>
        <taxon>Spermatophyta</taxon>
        <taxon>Magnoliopsida</taxon>
        <taxon>Liliopsida</taxon>
        <taxon>Poales</taxon>
        <taxon>Poaceae</taxon>
        <taxon>BOP clade</taxon>
        <taxon>Pooideae</taxon>
        <taxon>Triticodae</taxon>
        <taxon>Triticeae</taxon>
        <taxon>Triticinae</taxon>
        <taxon>Aegilops</taxon>
    </lineage>
</organism>
<keyword evidence="3" id="KW-0326">Glycosidase</keyword>
<dbReference type="PANTHER" id="PTHR32227">
    <property type="entry name" value="GLUCAN ENDO-1,3-BETA-GLUCOSIDASE BG1-RELATED-RELATED"/>
    <property type="match status" value="1"/>
</dbReference>
<dbReference type="InterPro" id="IPR044965">
    <property type="entry name" value="Glyco_hydro_17_plant"/>
</dbReference>
<protein>
    <recommendedName>
        <fullName evidence="6">Glucan endo-1,3-beta-glucosidase GII</fullName>
    </recommendedName>
</protein>
<proteinExistence type="inferred from homology"/>
<evidence type="ECO:0000256" key="3">
    <source>
        <dbReference type="ARBA" id="ARBA00023295"/>
    </source>
</evidence>
<comment type="similarity">
    <text evidence="1 4">Belongs to the glycosyl hydrolase 17 family.</text>
</comment>
<dbReference type="InterPro" id="IPR000490">
    <property type="entry name" value="Glyco_hydro_17"/>
</dbReference>
<evidence type="ECO:0008006" key="6">
    <source>
        <dbReference type="Google" id="ProtNLM"/>
    </source>
</evidence>
<evidence type="ECO:0000256" key="1">
    <source>
        <dbReference type="ARBA" id="ARBA00008773"/>
    </source>
</evidence>